<accession>A0A9D9HHJ7</accession>
<dbReference type="Proteomes" id="UP000823616">
    <property type="component" value="Unassembled WGS sequence"/>
</dbReference>
<organism evidence="2 3">
    <name type="scientific">Candidatus Avitreponema avistercoris</name>
    <dbReference type="NCBI Taxonomy" id="2840705"/>
    <lineage>
        <taxon>Bacteria</taxon>
        <taxon>Pseudomonadati</taxon>
        <taxon>Spirochaetota</taxon>
        <taxon>Spirochaetia</taxon>
        <taxon>Spirochaetales</taxon>
        <taxon>Candidatus Avitreponema</taxon>
    </lineage>
</organism>
<comment type="caution">
    <text evidence="2">The sequence shown here is derived from an EMBL/GenBank/DDBJ whole genome shotgun (WGS) entry which is preliminary data.</text>
</comment>
<dbReference type="Pfam" id="PF14353">
    <property type="entry name" value="CpXC"/>
    <property type="match status" value="1"/>
</dbReference>
<name>A0A9D9HHJ7_9SPIR</name>
<evidence type="ECO:0000259" key="1">
    <source>
        <dbReference type="Pfam" id="PF14353"/>
    </source>
</evidence>
<dbReference type="InterPro" id="IPR025682">
    <property type="entry name" value="CpXC_dom"/>
</dbReference>
<gene>
    <name evidence="2" type="ORF">IAA96_06955</name>
</gene>
<dbReference type="AlphaFoldDB" id="A0A9D9HHJ7"/>
<proteinExistence type="predicted"/>
<dbReference type="EMBL" id="JADIMS010000129">
    <property type="protein sequence ID" value="MBO8450828.1"/>
    <property type="molecule type" value="Genomic_DNA"/>
</dbReference>
<reference evidence="2" key="2">
    <citation type="journal article" date="2021" name="PeerJ">
        <title>Extensive microbial diversity within the chicken gut microbiome revealed by metagenomics and culture.</title>
        <authorList>
            <person name="Gilroy R."/>
            <person name="Ravi A."/>
            <person name="Getino M."/>
            <person name="Pursley I."/>
            <person name="Horton D.L."/>
            <person name="Alikhan N.F."/>
            <person name="Baker D."/>
            <person name="Gharbi K."/>
            <person name="Hall N."/>
            <person name="Watson M."/>
            <person name="Adriaenssens E.M."/>
            <person name="Foster-Nyarko E."/>
            <person name="Jarju S."/>
            <person name="Secka A."/>
            <person name="Antonio M."/>
            <person name="Oren A."/>
            <person name="Chaudhuri R.R."/>
            <person name="La Ragione R."/>
            <person name="Hildebrand F."/>
            <person name="Pallen M.J."/>
        </authorList>
    </citation>
    <scope>NUCLEOTIDE SEQUENCE</scope>
    <source>
        <strain evidence="2">B3-4054</strain>
    </source>
</reference>
<evidence type="ECO:0000313" key="3">
    <source>
        <dbReference type="Proteomes" id="UP000823616"/>
    </source>
</evidence>
<protein>
    <submittedName>
        <fullName evidence="2">CpXC domain-containing protein</fullName>
    </submittedName>
</protein>
<reference evidence="2" key="1">
    <citation type="submission" date="2020-10" db="EMBL/GenBank/DDBJ databases">
        <authorList>
            <person name="Gilroy R."/>
        </authorList>
    </citation>
    <scope>NUCLEOTIDE SEQUENCE</scope>
    <source>
        <strain evidence="2">B3-4054</strain>
    </source>
</reference>
<sequence>MRKITCHCEQVFSADLPETVNLDENPGILDQIADGSFLSCVCPVCGSTLHTDLQTDILWPSKNVRLRLIPELKRFSFASGKEKTAEGTQIVIGYPELADRVAVLRDGLDPLAVEALKYHLLEKAAEIPSERDPYIVYEKRLDSGALEFHIFGLKTDEVAVTSVPFSLYEKVKQQAEEHPGDELFSALQNGAYLSVQNVFPERTGGL</sequence>
<feature type="domain" description="CpXC" evidence="1">
    <location>
        <begin position="4"/>
        <end position="117"/>
    </location>
</feature>
<evidence type="ECO:0000313" key="2">
    <source>
        <dbReference type="EMBL" id="MBO8450828.1"/>
    </source>
</evidence>